<evidence type="ECO:0000256" key="1">
    <source>
        <dbReference type="ARBA" id="ARBA00005254"/>
    </source>
</evidence>
<dbReference type="GO" id="GO:0003824">
    <property type="term" value="F:catalytic activity"/>
    <property type="evidence" value="ECO:0007669"/>
    <property type="project" value="UniProtKB-ARBA"/>
</dbReference>
<reference evidence="2 3" key="1">
    <citation type="submission" date="2018-10" db="EMBL/GenBank/DDBJ databases">
        <title>Aeromicrobium sp. 9W16Y-2 whole genome shotgun sequence.</title>
        <authorList>
            <person name="Li F."/>
        </authorList>
    </citation>
    <scope>NUCLEOTIDE SEQUENCE [LARGE SCALE GENOMIC DNA]</scope>
    <source>
        <strain evidence="2 3">9W16Y-2</strain>
    </source>
</reference>
<dbReference type="InterPro" id="IPR001753">
    <property type="entry name" value="Enoyl-CoA_hydra/iso"/>
</dbReference>
<evidence type="ECO:0000313" key="2">
    <source>
        <dbReference type="EMBL" id="RLV55345.1"/>
    </source>
</evidence>
<name>A0A3L8PJ32_9ACTN</name>
<dbReference type="PANTHER" id="PTHR43459">
    <property type="entry name" value="ENOYL-COA HYDRATASE"/>
    <property type="match status" value="1"/>
</dbReference>
<dbReference type="AlphaFoldDB" id="A0A3L8PJ32"/>
<dbReference type="SUPFAM" id="SSF52096">
    <property type="entry name" value="ClpP/crotonase"/>
    <property type="match status" value="1"/>
</dbReference>
<dbReference type="Pfam" id="PF00378">
    <property type="entry name" value="ECH_1"/>
    <property type="match status" value="1"/>
</dbReference>
<dbReference type="InterPro" id="IPR029045">
    <property type="entry name" value="ClpP/crotonase-like_dom_sf"/>
</dbReference>
<comment type="caution">
    <text evidence="2">The sequence shown here is derived from an EMBL/GenBank/DDBJ whole genome shotgun (WGS) entry which is preliminary data.</text>
</comment>
<sequence>MTVRDHQSDRPVLLARADGVARLTLNRADRLNAMSDPMLDLLVDLVADVAADPDIRVIVLTGAGRGFCVGGDLDAFSAAADDEPVSRGAAIEKLHRHMRVSELLRASHAVSIAAVNGACAGAGLSLAAACDLRISSSAAVFRSAFVDAALSGDFGGTWLLTRLIGESRAKQLAFLNQKIDPATALEWGLVSAVHAPEDFERGVDAVASALARKAPRALAGLKHNFSDAANLTFAEASAIEARRHVDCSRTNDLVEAANAFLERRAPRFTGT</sequence>
<dbReference type="OrthoDB" id="8452484at2"/>
<evidence type="ECO:0000313" key="3">
    <source>
        <dbReference type="Proteomes" id="UP000282515"/>
    </source>
</evidence>
<organism evidence="2 3">
    <name type="scientific">Aeromicrobium phragmitis</name>
    <dbReference type="NCBI Taxonomy" id="2478914"/>
    <lineage>
        <taxon>Bacteria</taxon>
        <taxon>Bacillati</taxon>
        <taxon>Actinomycetota</taxon>
        <taxon>Actinomycetes</taxon>
        <taxon>Propionibacteriales</taxon>
        <taxon>Nocardioidaceae</taxon>
        <taxon>Aeromicrobium</taxon>
    </lineage>
</organism>
<comment type="similarity">
    <text evidence="1">Belongs to the enoyl-CoA hydratase/isomerase family.</text>
</comment>
<proteinExistence type="inferred from homology"/>
<dbReference type="Gene3D" id="3.90.226.10">
    <property type="entry name" value="2-enoyl-CoA Hydratase, Chain A, domain 1"/>
    <property type="match status" value="1"/>
</dbReference>
<dbReference type="EMBL" id="RDBF01000008">
    <property type="protein sequence ID" value="RLV55345.1"/>
    <property type="molecule type" value="Genomic_DNA"/>
</dbReference>
<dbReference type="PANTHER" id="PTHR43459:SF1">
    <property type="entry name" value="EG:BACN32G11.4 PROTEIN"/>
    <property type="match status" value="1"/>
</dbReference>
<keyword evidence="3" id="KW-1185">Reference proteome</keyword>
<dbReference type="InterPro" id="IPR014748">
    <property type="entry name" value="Enoyl-CoA_hydra_C"/>
</dbReference>
<evidence type="ECO:0008006" key="4">
    <source>
        <dbReference type="Google" id="ProtNLM"/>
    </source>
</evidence>
<dbReference type="Proteomes" id="UP000282515">
    <property type="component" value="Unassembled WGS sequence"/>
</dbReference>
<protein>
    <recommendedName>
        <fullName evidence="4">Enoyl-CoA hydratase</fullName>
    </recommendedName>
</protein>
<dbReference type="CDD" id="cd06558">
    <property type="entry name" value="crotonase-like"/>
    <property type="match status" value="1"/>
</dbReference>
<gene>
    <name evidence="2" type="ORF">D9V41_11330</name>
</gene>
<dbReference type="Gene3D" id="1.10.12.10">
    <property type="entry name" value="Lyase 2-enoyl-coa Hydratase, Chain A, domain 2"/>
    <property type="match status" value="1"/>
</dbReference>
<accession>A0A3L8PJ32</accession>